<organism evidence="3 4">
    <name type="scientific">Rhynocoris fuscipes</name>
    <dbReference type="NCBI Taxonomy" id="488301"/>
    <lineage>
        <taxon>Eukaryota</taxon>
        <taxon>Metazoa</taxon>
        <taxon>Ecdysozoa</taxon>
        <taxon>Arthropoda</taxon>
        <taxon>Hexapoda</taxon>
        <taxon>Insecta</taxon>
        <taxon>Pterygota</taxon>
        <taxon>Neoptera</taxon>
        <taxon>Paraneoptera</taxon>
        <taxon>Hemiptera</taxon>
        <taxon>Heteroptera</taxon>
        <taxon>Panheteroptera</taxon>
        <taxon>Cimicomorpha</taxon>
        <taxon>Reduviidae</taxon>
        <taxon>Harpactorinae</taxon>
        <taxon>Harpactorini</taxon>
        <taxon>Rhynocoris</taxon>
    </lineage>
</organism>
<dbReference type="GO" id="GO:0008270">
    <property type="term" value="F:zinc ion binding"/>
    <property type="evidence" value="ECO:0007669"/>
    <property type="project" value="UniProtKB-KW"/>
</dbReference>
<keyword evidence="1" id="KW-0862">Zinc</keyword>
<dbReference type="EMBL" id="JAPXFL010000008">
    <property type="protein sequence ID" value="KAK9502429.1"/>
    <property type="molecule type" value="Genomic_DNA"/>
</dbReference>
<evidence type="ECO:0000259" key="2">
    <source>
        <dbReference type="PROSITE" id="PS50157"/>
    </source>
</evidence>
<keyword evidence="1" id="KW-0479">Metal-binding</keyword>
<gene>
    <name evidence="3" type="ORF">O3M35_011211</name>
</gene>
<name>A0AAW1CUX0_9HEMI</name>
<dbReference type="Pfam" id="PF00096">
    <property type="entry name" value="zf-C2H2"/>
    <property type="match status" value="1"/>
</dbReference>
<accession>A0AAW1CUX0</accession>
<dbReference type="Pfam" id="PF23225">
    <property type="entry name" value="zf-C2H2_7th_ZNF462"/>
    <property type="match status" value="1"/>
</dbReference>
<dbReference type="InterPro" id="IPR059059">
    <property type="entry name" value="Znf-C2H2_7th_ZNF462"/>
</dbReference>
<reference evidence="3 4" key="1">
    <citation type="submission" date="2022-12" db="EMBL/GenBank/DDBJ databases">
        <title>Chromosome-level genome assembly of true bugs.</title>
        <authorList>
            <person name="Ma L."/>
            <person name="Li H."/>
        </authorList>
    </citation>
    <scope>NUCLEOTIDE SEQUENCE [LARGE SCALE GENOMIC DNA]</scope>
    <source>
        <strain evidence="3">Lab_2022b</strain>
    </source>
</reference>
<dbReference type="AlphaFoldDB" id="A0AAW1CUX0"/>
<dbReference type="Gene3D" id="3.30.160.60">
    <property type="entry name" value="Classic Zinc Finger"/>
    <property type="match status" value="1"/>
</dbReference>
<proteinExistence type="predicted"/>
<evidence type="ECO:0000256" key="1">
    <source>
        <dbReference type="PROSITE-ProRule" id="PRU00042"/>
    </source>
</evidence>
<feature type="domain" description="C2H2-type" evidence="2">
    <location>
        <begin position="19"/>
        <end position="46"/>
    </location>
</feature>
<dbReference type="SUPFAM" id="SSF57667">
    <property type="entry name" value="beta-beta-alpha zinc fingers"/>
    <property type="match status" value="1"/>
</dbReference>
<dbReference type="InterPro" id="IPR013087">
    <property type="entry name" value="Znf_C2H2_type"/>
</dbReference>
<dbReference type="Proteomes" id="UP001461498">
    <property type="component" value="Unassembled WGS sequence"/>
</dbReference>
<keyword evidence="1" id="KW-0863">Zinc-finger</keyword>
<dbReference type="InterPro" id="IPR036236">
    <property type="entry name" value="Znf_C2H2_sf"/>
</dbReference>
<dbReference type="PROSITE" id="PS50157">
    <property type="entry name" value="ZINC_FINGER_C2H2_2"/>
    <property type="match status" value="1"/>
</dbReference>
<dbReference type="SMART" id="SM00355">
    <property type="entry name" value="ZnF_C2H2"/>
    <property type="match status" value="2"/>
</dbReference>
<evidence type="ECO:0000313" key="4">
    <source>
        <dbReference type="Proteomes" id="UP001461498"/>
    </source>
</evidence>
<keyword evidence="4" id="KW-1185">Reference proteome</keyword>
<sequence length="95" mass="11368">MKIQEKHTIQTGWQLKQKFVCLTCGKRYRYDKGLSRHIRFECGKDPQFKCTYCPYEAKRKEHLKTHIINKHPGLISQSEFFTLKSASKVLKHLYH</sequence>
<evidence type="ECO:0000313" key="3">
    <source>
        <dbReference type="EMBL" id="KAK9502429.1"/>
    </source>
</evidence>
<comment type="caution">
    <text evidence="3">The sequence shown here is derived from an EMBL/GenBank/DDBJ whole genome shotgun (WGS) entry which is preliminary data.</text>
</comment>
<protein>
    <recommendedName>
        <fullName evidence="2">C2H2-type domain-containing protein</fullName>
    </recommendedName>
</protein>